<protein>
    <submittedName>
        <fullName evidence="1">Uncharacterized protein</fullName>
    </submittedName>
</protein>
<keyword evidence="2" id="KW-1185">Reference proteome</keyword>
<sequence>MQLRVKIVLILFLSFLATPTLLSSIDSDIDTSYFYNLAEEEENHVSFNEIKMLPILFSIPEALKFTFLKKDNFSICNVLKFTNWTNNIFLPPPERV</sequence>
<reference evidence="2" key="1">
    <citation type="journal article" date="2019" name="Int. J. Syst. Evol. Microbiol.">
        <title>The Global Catalogue of Microorganisms (GCM) 10K type strain sequencing project: providing services to taxonomists for standard genome sequencing and annotation.</title>
        <authorList>
            <consortium name="The Broad Institute Genomics Platform"/>
            <consortium name="The Broad Institute Genome Sequencing Center for Infectious Disease"/>
            <person name="Wu L."/>
            <person name="Ma J."/>
        </authorList>
    </citation>
    <scope>NUCLEOTIDE SEQUENCE [LARGE SCALE GENOMIC DNA]</scope>
    <source>
        <strain evidence="2">KCTC 22671</strain>
    </source>
</reference>
<gene>
    <name evidence="1" type="ORF">ACFS5J_04620</name>
</gene>
<accession>A0ABW5YLK2</accession>
<evidence type="ECO:0000313" key="2">
    <source>
        <dbReference type="Proteomes" id="UP001597534"/>
    </source>
</evidence>
<name>A0ABW5YLK2_9FLAO</name>
<dbReference type="Proteomes" id="UP001597534">
    <property type="component" value="Unassembled WGS sequence"/>
</dbReference>
<organism evidence="1 2">
    <name type="scientific">Flavobacterium chuncheonense</name>
    <dbReference type="NCBI Taxonomy" id="2026653"/>
    <lineage>
        <taxon>Bacteria</taxon>
        <taxon>Pseudomonadati</taxon>
        <taxon>Bacteroidota</taxon>
        <taxon>Flavobacteriia</taxon>
        <taxon>Flavobacteriales</taxon>
        <taxon>Flavobacteriaceae</taxon>
        <taxon>Flavobacterium</taxon>
    </lineage>
</organism>
<evidence type="ECO:0000313" key="1">
    <source>
        <dbReference type="EMBL" id="MFD2891294.1"/>
    </source>
</evidence>
<comment type="caution">
    <text evidence="1">The sequence shown here is derived from an EMBL/GenBank/DDBJ whole genome shotgun (WGS) entry which is preliminary data.</text>
</comment>
<dbReference type="EMBL" id="JBHUPC010000012">
    <property type="protein sequence ID" value="MFD2891294.1"/>
    <property type="molecule type" value="Genomic_DNA"/>
</dbReference>
<proteinExistence type="predicted"/>